<reference evidence="2" key="1">
    <citation type="submission" date="2025-08" db="UniProtKB">
        <authorList>
            <consortium name="RefSeq"/>
        </authorList>
    </citation>
    <scope>IDENTIFICATION</scope>
</reference>
<evidence type="ECO:0000313" key="2">
    <source>
        <dbReference type="RefSeq" id="XP_015282681.1"/>
    </source>
</evidence>
<name>A0ABM1L9P4_GEKJA</name>
<dbReference type="RefSeq" id="XP_015282681.1">
    <property type="nucleotide sequence ID" value="XM_015427195.1"/>
</dbReference>
<gene>
    <name evidence="2" type="primary">PIK3R6</name>
</gene>
<keyword evidence="1" id="KW-1185">Reference proteome</keyword>
<dbReference type="GeneID" id="107123852"/>
<evidence type="ECO:0000313" key="1">
    <source>
        <dbReference type="Proteomes" id="UP000694871"/>
    </source>
</evidence>
<dbReference type="InterPro" id="IPR019522">
    <property type="entry name" value="PIK3R5/6"/>
</dbReference>
<dbReference type="PANTHER" id="PTHR15593:SF1">
    <property type="entry name" value="PHOSPHOINOSITIDE 3-KINASE REGULATORY SUBUNIT 6"/>
    <property type="match status" value="1"/>
</dbReference>
<sequence>MDKPTTTSSSSSLAVENPEVESDFLRSVHALLRELDGQRPAFQSEQGMLRWTLHKKIDRNLSNGVLLVKILVKELERAERYGYRQYIIPLLHTLMYTLVKTSGIHPDYLNVGVYDFCKKLLTLPKPYCTIGLHYAQQLKLERTVPGILYQRLVSAEQSLKNDAFPYQKKVFMFADPDLISEAVCRAIATEIKAARTSQSTRSCMIYVIEYALQEGLKEHCDFRILQAILQAKPLDEIEHCFQKVVAAMERAGRDLNAEYNQYVEELEKIYSTLLTTSKKDEEAAAEGNPGIPLPNPNISFHLWTDEDQLCEDLVLFLCPQSQSCEDDSLNQVLDSFEIQQMGPDYDGCEQARFSVLSTDSGIERDLPLPDDEVPEAEHSRLQRKGGIKKRTSTLDCLSLLQTGSSGQGAKPAGKLHRKCGGSVMEPIAQMKRLHTAQVLVLGDDRVLARLVQAYYSLRKRESRRAYLTPRLKVQFYYVPVMEEQPSSRSMEEYALPDLAEPCELAAYLGRVDPWYESNVNTLCHMIPKLATMPSTPSKTSVSELFIIDVIAYYVRLGLQPIYFQVYTVKLFFKNERLEPAEDIFLTELLVTLEEYEPSRDNLLMKKKTMIEVPGADVTLVYKKVSLSNREKEETTSLRSTGLVMKAIPSNETEDLVCLNVSTAEIVKTANLSGRSYSLLTNKIRTRNIKMQSTEQRSFTVCLDKDSRRVYKNVTGIEVSPCLEPSYCLQKTRARRTSLSGDEDVGLAKYLPKSLLLPINTFAGIIQ</sequence>
<protein>
    <submittedName>
        <fullName evidence="2">Phosphoinositide 3-kinase regulatory subunit 6</fullName>
    </submittedName>
</protein>
<organism evidence="1 2">
    <name type="scientific">Gekko japonicus</name>
    <name type="common">Schlegel's Japanese gecko</name>
    <dbReference type="NCBI Taxonomy" id="146911"/>
    <lineage>
        <taxon>Eukaryota</taxon>
        <taxon>Metazoa</taxon>
        <taxon>Chordata</taxon>
        <taxon>Craniata</taxon>
        <taxon>Vertebrata</taxon>
        <taxon>Euteleostomi</taxon>
        <taxon>Lepidosauria</taxon>
        <taxon>Squamata</taxon>
        <taxon>Bifurcata</taxon>
        <taxon>Gekkota</taxon>
        <taxon>Gekkonidae</taxon>
        <taxon>Gekkoninae</taxon>
        <taxon>Gekko</taxon>
    </lineage>
</organism>
<dbReference type="PANTHER" id="PTHR15593">
    <property type="entry name" value="PHOSPHATIDYLINOSITOL 3-KINASE REGULATORY SUBUNIT"/>
    <property type="match status" value="1"/>
</dbReference>
<dbReference type="Pfam" id="PF10486">
    <property type="entry name" value="PI3K_1B_p101"/>
    <property type="match status" value="3"/>
</dbReference>
<accession>A0ABM1L9P4</accession>
<dbReference type="Proteomes" id="UP000694871">
    <property type="component" value="Unplaced"/>
</dbReference>
<proteinExistence type="predicted"/>